<accession>A0A1I2KJG0</accession>
<proteinExistence type="predicted"/>
<evidence type="ECO:0000313" key="3">
    <source>
        <dbReference type="Proteomes" id="UP000182135"/>
    </source>
</evidence>
<keyword evidence="1" id="KW-1133">Transmembrane helix</keyword>
<gene>
    <name evidence="2" type="ORF">SAMN04487885_1062</name>
</gene>
<evidence type="ECO:0000256" key="1">
    <source>
        <dbReference type="SAM" id="Phobius"/>
    </source>
</evidence>
<dbReference type="AlphaFoldDB" id="A0A1I2KJG0"/>
<dbReference type="STRING" id="1529.SAMN04487885_1062"/>
<keyword evidence="1" id="KW-0472">Membrane</keyword>
<feature type="transmembrane region" description="Helical" evidence="1">
    <location>
        <begin position="18"/>
        <end position="37"/>
    </location>
</feature>
<keyword evidence="3" id="KW-1185">Reference proteome</keyword>
<dbReference type="EMBL" id="FOOE01000006">
    <property type="protein sequence ID" value="SFF66380.1"/>
    <property type="molecule type" value="Genomic_DNA"/>
</dbReference>
<evidence type="ECO:0000313" key="2">
    <source>
        <dbReference type="EMBL" id="SFF66380.1"/>
    </source>
</evidence>
<organism evidence="2 3">
    <name type="scientific">Clostridium cadaveris</name>
    <dbReference type="NCBI Taxonomy" id="1529"/>
    <lineage>
        <taxon>Bacteria</taxon>
        <taxon>Bacillati</taxon>
        <taxon>Bacillota</taxon>
        <taxon>Clostridia</taxon>
        <taxon>Eubacteriales</taxon>
        <taxon>Clostridiaceae</taxon>
        <taxon>Clostridium</taxon>
    </lineage>
</organism>
<dbReference type="Proteomes" id="UP000182135">
    <property type="component" value="Unassembled WGS sequence"/>
</dbReference>
<sequence>MINIKGVNKECCFRETMFYSPFILMFKVVDIYFVYILED</sequence>
<keyword evidence="1" id="KW-0812">Transmembrane</keyword>
<name>A0A1I2KJG0_9CLOT</name>
<protein>
    <submittedName>
        <fullName evidence="2">Uncharacterized protein</fullName>
    </submittedName>
</protein>
<reference evidence="2 3" key="1">
    <citation type="submission" date="2016-10" db="EMBL/GenBank/DDBJ databases">
        <authorList>
            <person name="de Groot N.N."/>
        </authorList>
    </citation>
    <scope>NUCLEOTIDE SEQUENCE [LARGE SCALE GENOMIC DNA]</scope>
    <source>
        <strain evidence="2 3">NLAE-zl-G419</strain>
    </source>
</reference>